<name>A0A424YD97_9FIRM</name>
<evidence type="ECO:0000313" key="3">
    <source>
        <dbReference type="Proteomes" id="UP000285138"/>
    </source>
</evidence>
<dbReference type="AlphaFoldDB" id="A0A424YD97"/>
<feature type="region of interest" description="Disordered" evidence="1">
    <location>
        <begin position="23"/>
        <end position="68"/>
    </location>
</feature>
<comment type="caution">
    <text evidence="2">The sequence shown here is derived from an EMBL/GenBank/DDBJ whole genome shotgun (WGS) entry which is preliminary data.</text>
</comment>
<reference evidence="2 3" key="1">
    <citation type="submission" date="2018-08" db="EMBL/GenBank/DDBJ databases">
        <title>The metabolism and importance of syntrophic acetate oxidation coupled to methane or sulfide production in haloalkaline environments.</title>
        <authorList>
            <person name="Timmers P.H.A."/>
            <person name="Vavourakis C.D."/>
            <person name="Sorokin D.Y."/>
            <person name="Sinninghe Damste J.S."/>
            <person name="Muyzer G."/>
            <person name="Stams A.J.M."/>
            <person name="Plugge C.M."/>
        </authorList>
    </citation>
    <scope>NUCLEOTIDE SEQUENCE [LARGE SCALE GENOMIC DNA]</scope>
    <source>
        <strain evidence="2">MSAO_Bac1</strain>
    </source>
</reference>
<evidence type="ECO:0000313" key="2">
    <source>
        <dbReference type="EMBL" id="RQD75395.1"/>
    </source>
</evidence>
<organism evidence="2 3">
    <name type="scientific">Candidatus Syntrophonatronum acetioxidans</name>
    <dbReference type="NCBI Taxonomy" id="1795816"/>
    <lineage>
        <taxon>Bacteria</taxon>
        <taxon>Bacillati</taxon>
        <taxon>Bacillota</taxon>
        <taxon>Clostridia</taxon>
        <taxon>Eubacteriales</taxon>
        <taxon>Syntrophomonadaceae</taxon>
        <taxon>Candidatus Syntrophonatronum</taxon>
    </lineage>
</organism>
<gene>
    <name evidence="2" type="ORF">D5R97_05960</name>
</gene>
<feature type="compositionally biased region" description="Gly residues" evidence="1">
    <location>
        <begin position="29"/>
        <end position="38"/>
    </location>
</feature>
<proteinExistence type="predicted"/>
<dbReference type="Proteomes" id="UP000285138">
    <property type="component" value="Unassembled WGS sequence"/>
</dbReference>
<sequence length="68" mass="6949">MATADWNRATGRATETVLLVTTKEDHGDGSGGHYGGGVTNTVSGVPRIEAEEPPGKTLELSPVAGDGR</sequence>
<protein>
    <submittedName>
        <fullName evidence="2">Uncharacterized protein</fullName>
    </submittedName>
</protein>
<dbReference type="EMBL" id="QZAA01000160">
    <property type="protein sequence ID" value="RQD75395.1"/>
    <property type="molecule type" value="Genomic_DNA"/>
</dbReference>
<evidence type="ECO:0000256" key="1">
    <source>
        <dbReference type="SAM" id="MobiDB-lite"/>
    </source>
</evidence>
<accession>A0A424YD97</accession>